<keyword evidence="3" id="KW-1185">Reference proteome</keyword>
<name>A0A5J5F0C4_9PEZI</name>
<feature type="compositionally biased region" description="Polar residues" evidence="1">
    <location>
        <begin position="96"/>
        <end position="108"/>
    </location>
</feature>
<reference evidence="2 3" key="1">
    <citation type="submission" date="2019-09" db="EMBL/GenBank/DDBJ databases">
        <title>Draft genome of the ectomycorrhizal ascomycete Sphaerosporella brunnea.</title>
        <authorList>
            <consortium name="DOE Joint Genome Institute"/>
            <person name="Benucci G.M."/>
            <person name="Marozzi G."/>
            <person name="Antonielli L."/>
            <person name="Sanchez S."/>
            <person name="Marco P."/>
            <person name="Wang X."/>
            <person name="Falini L.B."/>
            <person name="Barry K."/>
            <person name="Haridas S."/>
            <person name="Lipzen A."/>
            <person name="Labutti K."/>
            <person name="Grigoriev I.V."/>
            <person name="Murat C."/>
            <person name="Martin F."/>
            <person name="Albertini E."/>
            <person name="Donnini D."/>
            <person name="Bonito G."/>
        </authorList>
    </citation>
    <scope>NUCLEOTIDE SEQUENCE [LARGE SCALE GENOMIC DNA]</scope>
    <source>
        <strain evidence="2 3">Sb_GMNB300</strain>
    </source>
</reference>
<comment type="caution">
    <text evidence="2">The sequence shown here is derived from an EMBL/GenBank/DDBJ whole genome shotgun (WGS) entry which is preliminary data.</text>
</comment>
<protein>
    <submittedName>
        <fullName evidence="2">Uncharacterized protein</fullName>
    </submittedName>
</protein>
<dbReference type="EMBL" id="VXIS01000069">
    <property type="protein sequence ID" value="KAA8908334.1"/>
    <property type="molecule type" value="Genomic_DNA"/>
</dbReference>
<evidence type="ECO:0000256" key="1">
    <source>
        <dbReference type="SAM" id="MobiDB-lite"/>
    </source>
</evidence>
<evidence type="ECO:0000313" key="2">
    <source>
        <dbReference type="EMBL" id="KAA8908334.1"/>
    </source>
</evidence>
<organism evidence="2 3">
    <name type="scientific">Sphaerosporella brunnea</name>
    <dbReference type="NCBI Taxonomy" id="1250544"/>
    <lineage>
        <taxon>Eukaryota</taxon>
        <taxon>Fungi</taxon>
        <taxon>Dikarya</taxon>
        <taxon>Ascomycota</taxon>
        <taxon>Pezizomycotina</taxon>
        <taxon>Pezizomycetes</taxon>
        <taxon>Pezizales</taxon>
        <taxon>Pyronemataceae</taxon>
        <taxon>Sphaerosporella</taxon>
    </lineage>
</organism>
<feature type="compositionally biased region" description="Low complexity" evidence="1">
    <location>
        <begin position="114"/>
        <end position="125"/>
    </location>
</feature>
<accession>A0A5J5F0C4</accession>
<proteinExistence type="predicted"/>
<feature type="region of interest" description="Disordered" evidence="1">
    <location>
        <begin position="195"/>
        <end position="220"/>
    </location>
</feature>
<dbReference type="InParanoid" id="A0A5J5F0C4"/>
<dbReference type="OrthoDB" id="10293929at2759"/>
<evidence type="ECO:0000313" key="3">
    <source>
        <dbReference type="Proteomes" id="UP000326924"/>
    </source>
</evidence>
<feature type="region of interest" description="Disordered" evidence="1">
    <location>
        <begin position="71"/>
        <end position="127"/>
    </location>
</feature>
<dbReference type="Proteomes" id="UP000326924">
    <property type="component" value="Unassembled WGS sequence"/>
</dbReference>
<sequence length="269" mass="30228">MCIWKNDFFTGCGHQPLYLQDVCPRRTLSKDPLTGKQIVRACNRIEIPTFYTIKDICPDCRPAEIPKVPASMHPLSRAAPRTASHDAHRSIARRQPSYTTESAMSSRRPSIAHSQSYSEQQPPQQTRQLVTPYRMPSVQDGYFPPLQNRPVSKLERALSAELARTIQDHVGITSYDDLEGYDEEREAFFTALQNRQRQSLQVPQGSPKESPRGGSMAPRYSPLRMEMDEARRIDDSAATAAAIQGASPRRKYRLTVDSRGVSVVQNGLG</sequence>
<dbReference type="AlphaFoldDB" id="A0A5J5F0C4"/>
<gene>
    <name evidence="2" type="ORF">FN846DRAFT_906206</name>
</gene>
<feature type="compositionally biased region" description="Polar residues" evidence="1">
    <location>
        <begin position="195"/>
        <end position="204"/>
    </location>
</feature>